<reference evidence="2 3" key="1">
    <citation type="submission" date="2015-06" db="EMBL/GenBank/DDBJ databases">
        <title>Improved classification and identification of acetic acid bacteria using matrix-assisted laser desorption/ionization time-of-flight mass spectrometry; Gluconobacter nephelii and Gluconobacter uchimurae are later heterotypic synonyms of Gluconobacter japonicus and Gluconobacter oxydans, respectively.</title>
        <authorList>
            <person name="Li L."/>
            <person name="Cleenwerck I."/>
            <person name="De Vuyst L."/>
            <person name="Vandamme P."/>
        </authorList>
    </citation>
    <scope>NUCLEOTIDE SEQUENCE [LARGE SCALE GENOMIC DNA]</scope>
    <source>
        <strain evidence="2 3">LMG 1552</strain>
    </source>
</reference>
<evidence type="ECO:0000256" key="1">
    <source>
        <dbReference type="SAM" id="Phobius"/>
    </source>
</evidence>
<dbReference type="Proteomes" id="UP000075526">
    <property type="component" value="Unassembled WGS sequence"/>
</dbReference>
<evidence type="ECO:0000313" key="3">
    <source>
        <dbReference type="Proteomes" id="UP000075526"/>
    </source>
</evidence>
<keyword evidence="1" id="KW-0472">Membrane</keyword>
<organism evidence="2 3">
    <name type="scientific">Acetobacter malorum</name>
    <dbReference type="NCBI Taxonomy" id="178901"/>
    <lineage>
        <taxon>Bacteria</taxon>
        <taxon>Pseudomonadati</taxon>
        <taxon>Pseudomonadota</taxon>
        <taxon>Alphaproteobacteria</taxon>
        <taxon>Acetobacterales</taxon>
        <taxon>Acetobacteraceae</taxon>
        <taxon>Acetobacter</taxon>
    </lineage>
</organism>
<feature type="transmembrane region" description="Helical" evidence="1">
    <location>
        <begin position="187"/>
        <end position="210"/>
    </location>
</feature>
<dbReference type="AlphaFoldDB" id="A0A149RRF5"/>
<name>A0A149RRF5_9PROT</name>
<comment type="caution">
    <text evidence="2">The sequence shown here is derived from an EMBL/GenBank/DDBJ whole genome shotgun (WGS) entry which is preliminary data.</text>
</comment>
<feature type="transmembrane region" description="Helical" evidence="1">
    <location>
        <begin position="222"/>
        <end position="245"/>
    </location>
</feature>
<evidence type="ECO:0000313" key="2">
    <source>
        <dbReference type="EMBL" id="KXV16960.1"/>
    </source>
</evidence>
<keyword evidence="1" id="KW-1133">Transmembrane helix</keyword>
<dbReference type="PATRIC" id="fig|178901.13.peg.845"/>
<dbReference type="EMBL" id="LHZF01000152">
    <property type="protein sequence ID" value="KXV16960.1"/>
    <property type="molecule type" value="Genomic_DNA"/>
</dbReference>
<keyword evidence="1" id="KW-0812">Transmembrane</keyword>
<protein>
    <submittedName>
        <fullName evidence="2">Uncharacterized protein</fullName>
    </submittedName>
</protein>
<proteinExistence type="predicted"/>
<dbReference type="RefSeq" id="WP_061507862.1">
    <property type="nucleotide sequence ID" value="NZ_LHZF01000152.1"/>
</dbReference>
<gene>
    <name evidence="2" type="ORF">AD933_05300</name>
</gene>
<accession>A0A149RRF5</accession>
<sequence length="384" mass="42183">MTQQLLATTWDRDVIAITQRGQCLTELWSEYQNLLAQHFGSAGAHLLAEPVRSETGATDWYGDAGPEKSTEDLQAEFAVFRQRILALVEHLPAAQSTLGSLLPNVLTVPDPSYIRSGTHGPVLVAWAHRPVTQRIEAVDIVGTPPPRPAPPPAPPPPEPAASTLADIPILPPPAEPKVTRLIGPWKAWLLALLGLLLFAIGLGLLSRLHGLFDGIACLYPHLLFWLLLAFALLLLLLLLATSTPWRRLMDIRRARKVGAQTGVLQIMLAWDDLNDLDLHVICPDGNRLYFGNARHAGGFLDCDANARRDDAPPPTNRPVETIVWQTSPPLGLYTVIVDPFEMPTSATSRFRVTVRYKGSVIVSQRGTAVRDHRRQPVCNFTLSS</sequence>